<evidence type="ECO:0000313" key="4">
    <source>
        <dbReference type="Proteomes" id="UP000657592"/>
    </source>
</evidence>
<protein>
    <recommendedName>
        <fullName evidence="2">CAAX prenyl protease 2/Lysostaphin resistance protein A-like domain-containing protein</fullName>
    </recommendedName>
</protein>
<dbReference type="Pfam" id="PF02517">
    <property type="entry name" value="Rce1-like"/>
    <property type="match status" value="1"/>
</dbReference>
<gene>
    <name evidence="3" type="ORF">GCM10010921_09430</name>
</gene>
<organism evidence="3 4">
    <name type="scientific">Microbacterium album</name>
    <dbReference type="NCBI Taxonomy" id="2053191"/>
    <lineage>
        <taxon>Bacteria</taxon>
        <taxon>Bacillati</taxon>
        <taxon>Actinomycetota</taxon>
        <taxon>Actinomycetes</taxon>
        <taxon>Micrococcales</taxon>
        <taxon>Microbacteriaceae</taxon>
        <taxon>Microbacterium</taxon>
    </lineage>
</organism>
<comment type="caution">
    <text evidence="3">The sequence shown here is derived from an EMBL/GenBank/DDBJ whole genome shotgun (WGS) entry which is preliminary data.</text>
</comment>
<feature type="transmembrane region" description="Helical" evidence="1">
    <location>
        <begin position="169"/>
        <end position="186"/>
    </location>
</feature>
<evidence type="ECO:0000313" key="3">
    <source>
        <dbReference type="EMBL" id="GGH38687.1"/>
    </source>
</evidence>
<accession>A0A917MN38</accession>
<keyword evidence="4" id="KW-1185">Reference proteome</keyword>
<keyword evidence="1" id="KW-0812">Transmembrane</keyword>
<keyword evidence="1" id="KW-1133">Transmembrane helix</keyword>
<dbReference type="RefSeq" id="WP_188755077.1">
    <property type="nucleotide sequence ID" value="NZ_BMJY01000002.1"/>
</dbReference>
<reference evidence="3" key="1">
    <citation type="journal article" date="2014" name="Int. J. Syst. Evol. Microbiol.">
        <title>Complete genome sequence of Corynebacterium casei LMG S-19264T (=DSM 44701T), isolated from a smear-ripened cheese.</title>
        <authorList>
            <consortium name="US DOE Joint Genome Institute (JGI-PGF)"/>
            <person name="Walter F."/>
            <person name="Albersmeier A."/>
            <person name="Kalinowski J."/>
            <person name="Ruckert C."/>
        </authorList>
    </citation>
    <scope>NUCLEOTIDE SEQUENCE</scope>
    <source>
        <strain evidence="3">CGMCC 1.15794</strain>
    </source>
</reference>
<name>A0A917MN38_9MICO</name>
<sequence length="247" mass="26016">MKPSPRSVALALGLAAGIGIARFGVIVGALELAPVLGIAGWYAGLFANALCVLFAAGVVTMLGVWRDQGVLRLWRSPLAALWLLPFVAEGVLRFALPGSIVVPPPGLALWILTLVLASLNEELINRVAVLSVLRRATGAVASAILSGALFGLAHLSLLVTTPSRSADDILLNVLASATYGFALAAFQLRFRWLLPLVLVHAFANASVIFVPLEVPLVLDVIIHAGFVVVGAALLVSRRRGFRPGRTR</sequence>
<feature type="transmembrane region" description="Helical" evidence="1">
    <location>
        <begin position="216"/>
        <end position="235"/>
    </location>
</feature>
<keyword evidence="1" id="KW-0472">Membrane</keyword>
<dbReference type="Proteomes" id="UP000657592">
    <property type="component" value="Unassembled WGS sequence"/>
</dbReference>
<proteinExistence type="predicted"/>
<dbReference type="AlphaFoldDB" id="A0A917MN38"/>
<dbReference type="InterPro" id="IPR003675">
    <property type="entry name" value="Rce1/LyrA-like_dom"/>
</dbReference>
<feature type="transmembrane region" description="Helical" evidence="1">
    <location>
        <begin position="193"/>
        <end position="210"/>
    </location>
</feature>
<dbReference type="EMBL" id="BMJY01000002">
    <property type="protein sequence ID" value="GGH38687.1"/>
    <property type="molecule type" value="Genomic_DNA"/>
</dbReference>
<feature type="transmembrane region" description="Helical" evidence="1">
    <location>
        <begin position="77"/>
        <end position="95"/>
    </location>
</feature>
<evidence type="ECO:0000256" key="1">
    <source>
        <dbReference type="SAM" id="Phobius"/>
    </source>
</evidence>
<feature type="transmembrane region" description="Helical" evidence="1">
    <location>
        <begin position="39"/>
        <end position="65"/>
    </location>
</feature>
<feature type="transmembrane region" description="Helical" evidence="1">
    <location>
        <begin position="136"/>
        <end position="157"/>
    </location>
</feature>
<evidence type="ECO:0000259" key="2">
    <source>
        <dbReference type="Pfam" id="PF02517"/>
    </source>
</evidence>
<feature type="transmembrane region" description="Helical" evidence="1">
    <location>
        <begin position="107"/>
        <end position="124"/>
    </location>
</feature>
<dbReference type="GO" id="GO:0004175">
    <property type="term" value="F:endopeptidase activity"/>
    <property type="evidence" value="ECO:0007669"/>
    <property type="project" value="UniProtKB-ARBA"/>
</dbReference>
<feature type="domain" description="CAAX prenyl protease 2/Lysostaphin resistance protein A-like" evidence="2">
    <location>
        <begin position="107"/>
        <end position="205"/>
    </location>
</feature>
<reference evidence="3" key="2">
    <citation type="submission" date="2020-09" db="EMBL/GenBank/DDBJ databases">
        <authorList>
            <person name="Sun Q."/>
            <person name="Zhou Y."/>
        </authorList>
    </citation>
    <scope>NUCLEOTIDE SEQUENCE</scope>
    <source>
        <strain evidence="3">CGMCC 1.15794</strain>
    </source>
</reference>
<dbReference type="GO" id="GO:0080120">
    <property type="term" value="P:CAAX-box protein maturation"/>
    <property type="evidence" value="ECO:0007669"/>
    <property type="project" value="UniProtKB-ARBA"/>
</dbReference>